<name>A0ABM3CHV7_SALSA</name>
<evidence type="ECO:0000313" key="3">
    <source>
        <dbReference type="RefSeq" id="XP_045546135.1"/>
    </source>
</evidence>
<dbReference type="RefSeq" id="XP_045546135.1">
    <property type="nucleotide sequence ID" value="XM_045690179.1"/>
</dbReference>
<dbReference type="Gene3D" id="2.40.50.140">
    <property type="entry name" value="Nucleic acid-binding proteins"/>
    <property type="match status" value="1"/>
</dbReference>
<dbReference type="Pfam" id="PF04057">
    <property type="entry name" value="Rep-A_N"/>
    <property type="match status" value="1"/>
</dbReference>
<dbReference type="Proteomes" id="UP001652741">
    <property type="component" value="Chromosome ssa11"/>
</dbReference>
<keyword evidence="2" id="KW-1185">Reference proteome</keyword>
<accession>A0ABM3CHV7</accession>
<evidence type="ECO:0000313" key="2">
    <source>
        <dbReference type="Proteomes" id="UP001652741"/>
    </source>
</evidence>
<proteinExistence type="predicted"/>
<keyword evidence="3" id="KW-0238">DNA-binding</keyword>
<reference evidence="3" key="1">
    <citation type="submission" date="2025-08" db="UniProtKB">
        <authorList>
            <consortium name="RefSeq"/>
        </authorList>
    </citation>
    <scope>IDENTIFICATION</scope>
</reference>
<gene>
    <name evidence="3" type="primary">LOC123725206</name>
</gene>
<sequence>MTLNLTDGAIENVSSFISGSDPPLTRLVMSDGLHTMSYFTQATQLNRLVEENCLLPYCVCLLKRSVTNILNDGRCWVTVLEMEVVKSAEEMGGKIGTPTPYVEVSRVYEEWSTTHRTSSQLDTTVGSTGVNMGQHPCGTLSTPCRVHALTN</sequence>
<protein>
    <submittedName>
        <fullName evidence="3">Replication protein A 70 kDa DNA-binding subunit</fullName>
    </submittedName>
</protein>
<dbReference type="InterPro" id="IPR007199">
    <property type="entry name" value="Rep_factor-A_N"/>
</dbReference>
<dbReference type="SUPFAM" id="SSF50249">
    <property type="entry name" value="Nucleic acid-binding proteins"/>
    <property type="match status" value="1"/>
</dbReference>
<dbReference type="GeneID" id="123725206"/>
<organism evidence="2 3">
    <name type="scientific">Salmo salar</name>
    <name type="common">Atlantic salmon</name>
    <dbReference type="NCBI Taxonomy" id="8030"/>
    <lineage>
        <taxon>Eukaryota</taxon>
        <taxon>Metazoa</taxon>
        <taxon>Chordata</taxon>
        <taxon>Craniata</taxon>
        <taxon>Vertebrata</taxon>
        <taxon>Euteleostomi</taxon>
        <taxon>Actinopterygii</taxon>
        <taxon>Neopterygii</taxon>
        <taxon>Teleostei</taxon>
        <taxon>Protacanthopterygii</taxon>
        <taxon>Salmoniformes</taxon>
        <taxon>Salmonidae</taxon>
        <taxon>Salmoninae</taxon>
        <taxon>Salmo</taxon>
    </lineage>
</organism>
<feature type="domain" description="Replication factor-A protein 1 N-terminal" evidence="1">
    <location>
        <begin position="24"/>
        <end position="87"/>
    </location>
</feature>
<dbReference type="InterPro" id="IPR012340">
    <property type="entry name" value="NA-bd_OB-fold"/>
</dbReference>
<evidence type="ECO:0000259" key="1">
    <source>
        <dbReference type="Pfam" id="PF04057"/>
    </source>
</evidence>